<protein>
    <recommendedName>
        <fullName evidence="17">Leucine-rich repeat-containing N-terminal plant-type domain-containing protein</fullName>
    </recommendedName>
</protein>
<dbReference type="InterPro" id="IPR013210">
    <property type="entry name" value="LRR_N_plant-typ"/>
</dbReference>
<evidence type="ECO:0000256" key="1">
    <source>
        <dbReference type="ARBA" id="ARBA00004251"/>
    </source>
</evidence>
<proteinExistence type="inferred from homology"/>
<feature type="signal peptide" evidence="12">
    <location>
        <begin position="1"/>
        <end position="20"/>
    </location>
</feature>
<evidence type="ECO:0000259" key="13">
    <source>
        <dbReference type="Pfam" id="PF08263"/>
    </source>
</evidence>
<dbReference type="PANTHER" id="PTHR48061">
    <property type="entry name" value="LEUCINE-RICH REPEAT RECEPTOR PROTEIN KINASE EMS1-LIKE-RELATED"/>
    <property type="match status" value="1"/>
</dbReference>
<dbReference type="EMBL" id="CM031826">
    <property type="protein sequence ID" value="KAG6727022.1"/>
    <property type="molecule type" value="Genomic_DNA"/>
</dbReference>
<dbReference type="SMART" id="SM00369">
    <property type="entry name" value="LRR_TYP"/>
    <property type="match status" value="5"/>
</dbReference>
<evidence type="ECO:0000256" key="6">
    <source>
        <dbReference type="ARBA" id="ARBA00022729"/>
    </source>
</evidence>
<organism evidence="15 16">
    <name type="scientific">Carya illinoinensis</name>
    <name type="common">Pecan</name>
    <dbReference type="NCBI Taxonomy" id="32201"/>
    <lineage>
        <taxon>Eukaryota</taxon>
        <taxon>Viridiplantae</taxon>
        <taxon>Streptophyta</taxon>
        <taxon>Embryophyta</taxon>
        <taxon>Tracheophyta</taxon>
        <taxon>Spermatophyta</taxon>
        <taxon>Magnoliopsida</taxon>
        <taxon>eudicotyledons</taxon>
        <taxon>Gunneridae</taxon>
        <taxon>Pentapetalae</taxon>
        <taxon>rosids</taxon>
        <taxon>fabids</taxon>
        <taxon>Fagales</taxon>
        <taxon>Juglandaceae</taxon>
        <taxon>Carya</taxon>
    </lineage>
</organism>
<comment type="similarity">
    <text evidence="2">Belongs to the RLP family.</text>
</comment>
<keyword evidence="3" id="KW-1003">Cell membrane</keyword>
<dbReference type="InterPro" id="IPR055414">
    <property type="entry name" value="LRR_R13L4/SHOC2-like"/>
</dbReference>
<feature type="chain" id="PRO_5036723481" description="Leucine-rich repeat-containing N-terminal plant-type domain-containing protein" evidence="12">
    <location>
        <begin position="21"/>
        <end position="561"/>
    </location>
</feature>
<keyword evidence="5" id="KW-0812">Transmembrane</keyword>
<comment type="caution">
    <text evidence="15">The sequence shown here is derived from an EMBL/GenBank/DDBJ whole genome shotgun (WGS) entry which is preliminary data.</text>
</comment>
<dbReference type="PANTHER" id="PTHR48061:SF12">
    <property type="entry name" value="DISEASE RESISTANCE LIKE PROTEIN"/>
    <property type="match status" value="1"/>
</dbReference>
<evidence type="ECO:0000313" key="16">
    <source>
        <dbReference type="Proteomes" id="UP000811246"/>
    </source>
</evidence>
<comment type="subcellular location">
    <subcellularLocation>
        <location evidence="1">Cell membrane</location>
        <topology evidence="1">Single-pass type I membrane protein</topology>
    </subcellularLocation>
</comment>
<dbReference type="GO" id="GO:0005886">
    <property type="term" value="C:plasma membrane"/>
    <property type="evidence" value="ECO:0007669"/>
    <property type="project" value="UniProtKB-SubCell"/>
</dbReference>
<evidence type="ECO:0000256" key="4">
    <source>
        <dbReference type="ARBA" id="ARBA00022614"/>
    </source>
</evidence>
<keyword evidence="9" id="KW-0472">Membrane</keyword>
<evidence type="ECO:0000256" key="2">
    <source>
        <dbReference type="ARBA" id="ARBA00009592"/>
    </source>
</evidence>
<keyword evidence="7" id="KW-0677">Repeat</keyword>
<dbReference type="Proteomes" id="UP000811246">
    <property type="component" value="Chromosome 2"/>
</dbReference>
<gene>
    <name evidence="15" type="ORF">I3842_02G110500</name>
</gene>
<keyword evidence="4" id="KW-0433">Leucine-rich repeat</keyword>
<dbReference type="Pfam" id="PF08263">
    <property type="entry name" value="LRRNT_2"/>
    <property type="match status" value="1"/>
</dbReference>
<keyword evidence="6 12" id="KW-0732">Signal</keyword>
<sequence length="561" mass="62826">MHFLVSLMMFYLILATSSSGVQPLCHDDERFALLQFKESFMINKSASDDPSAYPKVLSWKPDQINDCCKWDGVGCNKDTGHVIALDLSSSCLKGFLNSSSSLFHLAHLQSLNLADNHFKRSTLPTSFRQLSRLIELNLSYSVFSGQIPSEILELSKLVLLDFSYNPLLKLQKSGLTVIAQNLTNLEVLYLDQVVISSNVPNILANLSSLTNLSLSNCDLHGEFPVGIFHLPNLQLLHMRNNENLMGCLPEFNRTSPLVSLKLGNTRFYGELPDSIGNLKSLVIFNVSHCNFSGEIPSSLGNLTNLEALRLQSNRLHGSIPQSISRLVNLEILHLYDNDLSGTVELELFLRLNNLFDLELFGNNISLLTKPSTNSTFPKLGILSIGDCDLGEFPEFLRNQDRLQILDLSGNKIHGQVPKWMWNVSIETLWALNLEHNFLTGFDQLPVVLPYVNLNDLALDSNMLEESLPIPPPSIVLYSVSNNRLTGEIPDLICNLSLINILDLSSNNLSGPLPQCLGNLTKIIYRGVYRDHWPNVPSLKLLILVTIRYMIFFLPGWAFFQS</sequence>
<keyword evidence="8" id="KW-1133">Transmembrane helix</keyword>
<feature type="domain" description="Disease resistance R13L4/SHOC-2-like LRR" evidence="14">
    <location>
        <begin position="257"/>
        <end position="435"/>
    </location>
</feature>
<evidence type="ECO:0000259" key="14">
    <source>
        <dbReference type="Pfam" id="PF23598"/>
    </source>
</evidence>
<dbReference type="FunFam" id="3.80.10.10:FF:000041">
    <property type="entry name" value="LRR receptor-like serine/threonine-protein kinase ERECTA"/>
    <property type="match status" value="1"/>
</dbReference>
<keyword evidence="11" id="KW-0325">Glycoprotein</keyword>
<dbReference type="AlphaFoldDB" id="A0A922FUQ5"/>
<keyword evidence="10" id="KW-0675">Receptor</keyword>
<evidence type="ECO:0000256" key="12">
    <source>
        <dbReference type="SAM" id="SignalP"/>
    </source>
</evidence>
<name>A0A922FUQ5_CARIL</name>
<evidence type="ECO:0000256" key="11">
    <source>
        <dbReference type="ARBA" id="ARBA00023180"/>
    </source>
</evidence>
<evidence type="ECO:0008006" key="17">
    <source>
        <dbReference type="Google" id="ProtNLM"/>
    </source>
</evidence>
<feature type="domain" description="Leucine-rich repeat-containing N-terminal plant-type" evidence="13">
    <location>
        <begin position="26"/>
        <end position="76"/>
    </location>
</feature>
<dbReference type="InterPro" id="IPR001611">
    <property type="entry name" value="Leu-rich_rpt"/>
</dbReference>
<dbReference type="Pfam" id="PF23598">
    <property type="entry name" value="LRR_14"/>
    <property type="match status" value="1"/>
</dbReference>
<reference evidence="15" key="1">
    <citation type="submission" date="2021-01" db="EMBL/GenBank/DDBJ databases">
        <authorList>
            <person name="Lovell J.T."/>
            <person name="Bentley N."/>
            <person name="Bhattarai G."/>
            <person name="Jenkins J.W."/>
            <person name="Sreedasyam A."/>
            <person name="Alarcon Y."/>
            <person name="Bock C."/>
            <person name="Boston L."/>
            <person name="Carlson J."/>
            <person name="Cervantes K."/>
            <person name="Clermont K."/>
            <person name="Krom N."/>
            <person name="Kubenka K."/>
            <person name="Mamidi S."/>
            <person name="Mattison C."/>
            <person name="Monteros M."/>
            <person name="Pisani C."/>
            <person name="Plott C."/>
            <person name="Rajasekar S."/>
            <person name="Rhein H.S."/>
            <person name="Rohla C."/>
            <person name="Song M."/>
            <person name="Hilaire R.S."/>
            <person name="Shu S."/>
            <person name="Wells L."/>
            <person name="Wang X."/>
            <person name="Webber J."/>
            <person name="Heerema R.J."/>
            <person name="Klein P."/>
            <person name="Conner P."/>
            <person name="Grauke L."/>
            <person name="Grimwood J."/>
            <person name="Schmutz J."/>
            <person name="Randall J.J."/>
        </authorList>
    </citation>
    <scope>NUCLEOTIDE SEQUENCE</scope>
    <source>
        <tissue evidence="15">Leaf</tissue>
    </source>
</reference>
<evidence type="ECO:0000256" key="9">
    <source>
        <dbReference type="ARBA" id="ARBA00023136"/>
    </source>
</evidence>
<evidence type="ECO:0000256" key="3">
    <source>
        <dbReference type="ARBA" id="ARBA00022475"/>
    </source>
</evidence>
<evidence type="ECO:0000313" key="15">
    <source>
        <dbReference type="EMBL" id="KAG6727022.1"/>
    </source>
</evidence>
<evidence type="ECO:0000256" key="7">
    <source>
        <dbReference type="ARBA" id="ARBA00022737"/>
    </source>
</evidence>
<dbReference type="InterPro" id="IPR046956">
    <property type="entry name" value="RLP23-like"/>
</dbReference>
<evidence type="ECO:0000256" key="8">
    <source>
        <dbReference type="ARBA" id="ARBA00022989"/>
    </source>
</evidence>
<dbReference type="Pfam" id="PF00560">
    <property type="entry name" value="LRR_1"/>
    <property type="match status" value="4"/>
</dbReference>
<evidence type="ECO:0000256" key="5">
    <source>
        <dbReference type="ARBA" id="ARBA00022692"/>
    </source>
</evidence>
<evidence type="ECO:0000256" key="10">
    <source>
        <dbReference type="ARBA" id="ARBA00023170"/>
    </source>
</evidence>
<accession>A0A922FUQ5</accession>
<dbReference type="InterPro" id="IPR003591">
    <property type="entry name" value="Leu-rich_rpt_typical-subtyp"/>
</dbReference>